<dbReference type="Proteomes" id="UP000182229">
    <property type="component" value="Unassembled WGS sequence"/>
</dbReference>
<proteinExistence type="predicted"/>
<dbReference type="STRING" id="83449.BON30_27950"/>
<organism evidence="2 3">
    <name type="scientific">Cystobacter ferrugineus</name>
    <dbReference type="NCBI Taxonomy" id="83449"/>
    <lineage>
        <taxon>Bacteria</taxon>
        <taxon>Pseudomonadati</taxon>
        <taxon>Myxococcota</taxon>
        <taxon>Myxococcia</taxon>
        <taxon>Myxococcales</taxon>
        <taxon>Cystobacterineae</taxon>
        <taxon>Archangiaceae</taxon>
        <taxon>Cystobacter</taxon>
    </lineage>
</organism>
<name>A0A1L9B4I6_9BACT</name>
<evidence type="ECO:0000313" key="3">
    <source>
        <dbReference type="Proteomes" id="UP000182229"/>
    </source>
</evidence>
<accession>A0A1L9B4I6</accession>
<evidence type="ECO:0000313" key="2">
    <source>
        <dbReference type="EMBL" id="OJH37161.1"/>
    </source>
</evidence>
<feature type="compositionally biased region" description="Basic and acidic residues" evidence="1">
    <location>
        <begin position="99"/>
        <end position="113"/>
    </location>
</feature>
<feature type="compositionally biased region" description="Low complexity" evidence="1">
    <location>
        <begin position="32"/>
        <end position="43"/>
    </location>
</feature>
<comment type="caution">
    <text evidence="2">The sequence shown here is derived from an EMBL/GenBank/DDBJ whole genome shotgun (WGS) entry which is preliminary data.</text>
</comment>
<sequence>MRLKAGEDEHGGAHGVVVAPLDGGQQQGTHAGPGEDLLGDDGPAQQGTELEPQHGEQRQEGIAQGVAPEHAPRAEPLGPGKRKGPAPTGASSWACLKAADARRAGRMPSDRSASRGAKGWRRWKRTVRAFFTSTHSTAE</sequence>
<feature type="compositionally biased region" description="Basic and acidic residues" evidence="1">
    <location>
        <begin position="1"/>
        <end position="12"/>
    </location>
</feature>
<protein>
    <submittedName>
        <fullName evidence="2">Uncharacterized protein</fullName>
    </submittedName>
</protein>
<dbReference type="AlphaFoldDB" id="A0A1L9B4I6"/>
<reference evidence="2 3" key="2">
    <citation type="submission" date="2016-12" db="EMBL/GenBank/DDBJ databases">
        <title>Draft Genome Sequence of Cystobacter ferrugineus Strain Cbfe23.</title>
        <authorList>
            <person name="Akbar S."/>
            <person name="Dowd S.E."/>
            <person name="Stevens D.C."/>
        </authorList>
    </citation>
    <scope>NUCLEOTIDE SEQUENCE [LARGE SCALE GENOMIC DNA]</scope>
    <source>
        <strain evidence="2 3">Cbfe23</strain>
    </source>
</reference>
<keyword evidence="3" id="KW-1185">Reference proteome</keyword>
<reference evidence="3" key="1">
    <citation type="submission" date="2016-11" db="EMBL/GenBank/DDBJ databases">
        <authorList>
            <person name="Shukria A."/>
            <person name="Stevens D.C."/>
        </authorList>
    </citation>
    <scope>NUCLEOTIDE SEQUENCE [LARGE SCALE GENOMIC DNA]</scope>
    <source>
        <strain evidence="3">Cbfe23</strain>
    </source>
</reference>
<feature type="region of interest" description="Disordered" evidence="1">
    <location>
        <begin position="1"/>
        <end position="122"/>
    </location>
</feature>
<gene>
    <name evidence="2" type="ORF">BON30_27950</name>
</gene>
<dbReference type="EMBL" id="MPIN01000008">
    <property type="protein sequence ID" value="OJH37161.1"/>
    <property type="molecule type" value="Genomic_DNA"/>
</dbReference>
<evidence type="ECO:0000256" key="1">
    <source>
        <dbReference type="SAM" id="MobiDB-lite"/>
    </source>
</evidence>